<dbReference type="GO" id="GO:0003677">
    <property type="term" value="F:DNA binding"/>
    <property type="evidence" value="ECO:0007669"/>
    <property type="project" value="InterPro"/>
</dbReference>
<dbReference type="Pfam" id="PF02371">
    <property type="entry name" value="Transposase_20"/>
    <property type="match status" value="1"/>
</dbReference>
<sequence length="234" mass="25404">MGESRLARWLRSQGCRTAVATASAAVAAAKSQQTVLPGQAIASELARRLAHDVIALEARIAEIDQLIAARVETSRAAELLQSMPGFGPLLAAEFLASTGPDLSAYVSADRLAGVAGLAPAPRDSGRISSNHHRPRRYDRRLLRACYLAAMVSVQQKTESKVFYDRKRAEGKSHKQAILALARRRLDVIWAMFRDDRSYTPPAPFGCEFEGTATTRATPKEPQTVDSARTEFAAA</sequence>
<evidence type="ECO:0000313" key="3">
    <source>
        <dbReference type="EMBL" id="PTL71257.1"/>
    </source>
</evidence>
<protein>
    <recommendedName>
        <fullName evidence="2">Transposase IS116/IS110/IS902 C-terminal domain-containing protein</fullName>
    </recommendedName>
</protein>
<dbReference type="Proteomes" id="UP000241085">
    <property type="component" value="Unassembled WGS sequence"/>
</dbReference>
<feature type="region of interest" description="Disordered" evidence="1">
    <location>
        <begin position="209"/>
        <end position="234"/>
    </location>
</feature>
<accession>A0A2T4UP07</accession>
<dbReference type="PANTHER" id="PTHR33055:SF3">
    <property type="entry name" value="PUTATIVE TRANSPOSASE FOR IS117-RELATED"/>
    <property type="match status" value="1"/>
</dbReference>
<gene>
    <name evidence="3" type="ORF">C1I63_18645</name>
</gene>
<dbReference type="RefSeq" id="WP_107576064.1">
    <property type="nucleotide sequence ID" value="NZ_PZPL01000002.1"/>
</dbReference>
<dbReference type="EMBL" id="PZPL01000002">
    <property type="protein sequence ID" value="PTL71257.1"/>
    <property type="molecule type" value="Genomic_DNA"/>
</dbReference>
<dbReference type="InterPro" id="IPR003346">
    <property type="entry name" value="Transposase_20"/>
</dbReference>
<comment type="caution">
    <text evidence="3">The sequence shown here is derived from an EMBL/GenBank/DDBJ whole genome shotgun (WGS) entry which is preliminary data.</text>
</comment>
<keyword evidence="4" id="KW-1185">Reference proteome</keyword>
<evidence type="ECO:0000256" key="1">
    <source>
        <dbReference type="SAM" id="MobiDB-lite"/>
    </source>
</evidence>
<reference evidence="3 4" key="1">
    <citation type="submission" date="2018-03" db="EMBL/GenBank/DDBJ databases">
        <title>Bacteriophage NCPPB3778 and a type I-E CRISPR drive the evolution of the US Biological Select Agent, Rathayibacter toxicus.</title>
        <authorList>
            <person name="Davis E.W.II."/>
            <person name="Tabima J.F."/>
            <person name="Weisberg A.J."/>
            <person name="Dantas Lopes L."/>
            <person name="Wiseman M.S."/>
            <person name="Wiseman M.S."/>
            <person name="Pupko T."/>
            <person name="Belcher M.S."/>
            <person name="Sechler A.J."/>
            <person name="Tancos M.A."/>
            <person name="Schroeder B.K."/>
            <person name="Murray T.D."/>
            <person name="Luster D.G."/>
            <person name="Schneider W.L."/>
            <person name="Rogers E."/>
            <person name="Andreote F.D."/>
            <person name="Grunwald N.J."/>
            <person name="Putnam M.L."/>
            <person name="Chang J.H."/>
        </authorList>
    </citation>
    <scope>NUCLEOTIDE SEQUENCE [LARGE SCALE GENOMIC DNA]</scope>
    <source>
        <strain evidence="3 4">DSM 15933</strain>
    </source>
</reference>
<evidence type="ECO:0000313" key="4">
    <source>
        <dbReference type="Proteomes" id="UP000241085"/>
    </source>
</evidence>
<feature type="domain" description="Transposase IS116/IS110/IS902 C-terminal" evidence="2">
    <location>
        <begin position="77"/>
        <end position="163"/>
    </location>
</feature>
<dbReference type="GO" id="GO:0004803">
    <property type="term" value="F:transposase activity"/>
    <property type="evidence" value="ECO:0007669"/>
    <property type="project" value="InterPro"/>
</dbReference>
<name>A0A2T4UP07_9MICO</name>
<proteinExistence type="predicted"/>
<dbReference type="InterPro" id="IPR047650">
    <property type="entry name" value="Transpos_IS110"/>
</dbReference>
<evidence type="ECO:0000259" key="2">
    <source>
        <dbReference type="Pfam" id="PF02371"/>
    </source>
</evidence>
<dbReference type="AlphaFoldDB" id="A0A2T4UP07"/>
<dbReference type="PANTHER" id="PTHR33055">
    <property type="entry name" value="TRANSPOSASE FOR INSERTION SEQUENCE ELEMENT IS1111A"/>
    <property type="match status" value="1"/>
</dbReference>
<organism evidence="3 4">
    <name type="scientific">Rathayibacter caricis DSM 15933</name>
    <dbReference type="NCBI Taxonomy" id="1328867"/>
    <lineage>
        <taxon>Bacteria</taxon>
        <taxon>Bacillati</taxon>
        <taxon>Actinomycetota</taxon>
        <taxon>Actinomycetes</taxon>
        <taxon>Micrococcales</taxon>
        <taxon>Microbacteriaceae</taxon>
        <taxon>Rathayibacter</taxon>
    </lineage>
</organism>
<dbReference type="GO" id="GO:0006313">
    <property type="term" value="P:DNA transposition"/>
    <property type="evidence" value="ECO:0007669"/>
    <property type="project" value="InterPro"/>
</dbReference>